<dbReference type="AlphaFoldDB" id="A0A5B9PH06"/>
<evidence type="ECO:0000256" key="7">
    <source>
        <dbReference type="ARBA" id="ARBA00035045"/>
    </source>
</evidence>
<evidence type="ECO:0000256" key="2">
    <source>
        <dbReference type="ARBA" id="ARBA00022964"/>
    </source>
</evidence>
<evidence type="ECO:0000256" key="5">
    <source>
        <dbReference type="ARBA" id="ARBA00035013"/>
    </source>
</evidence>
<dbReference type="Pfam" id="PF07063">
    <property type="entry name" value="HGLS"/>
    <property type="match status" value="1"/>
</dbReference>
<proteinExistence type="inferred from homology"/>
<keyword evidence="9" id="KW-1185">Reference proteome</keyword>
<name>A0A5B9PH06_9BACT</name>
<dbReference type="EMBL" id="CP042912">
    <property type="protein sequence ID" value="QEG24550.1"/>
    <property type="molecule type" value="Genomic_DNA"/>
</dbReference>
<sequence length="446" mass="50156">MSKLMTDPSWIRAEIVQRILQRFRDALPLYEDMMNVARDINLAAGEEEARRLGRVMHAAIRCASSDELQQIRGMFAVMRNEPVNYYDLREKVSVESTAFRPVAVDEIERNGFRVFCSMLSMDCIPEEHQDFVQSIIDRRHLFDDELKELIAIDAQHGGLDQEQANRFVDKCVDLFTRPEEALVSLAEYETLREINKVAAQVLISNSLAFNHLTPSVASVPAAHAEMQRRGIKTIPVWQGPVGKDVILRQTSCLAPPVVLKFPNGDGTFTTAEYQETFVEFEERLQALTRKGRVRFEGMFASGKAQLTLSEKDDGYADHYYETMQAALSDFPGDPAELWSKGLAYFTYRVDSSVEVPADVSFETAVESGLVKLLPQQYEDFFGPAATNIFNSNIGLEGVSNVGIAKPDAQSSFETLLGQDVVDMYDYYDAIEQESKRSVCESLGIDC</sequence>
<dbReference type="InterPro" id="IPR009770">
    <property type="entry name" value="HGLS"/>
</dbReference>
<dbReference type="Proteomes" id="UP000322214">
    <property type="component" value="Chromosome"/>
</dbReference>
<evidence type="ECO:0000256" key="6">
    <source>
        <dbReference type="ARBA" id="ARBA00035023"/>
    </source>
</evidence>
<evidence type="ECO:0000313" key="8">
    <source>
        <dbReference type="EMBL" id="QEG24550.1"/>
    </source>
</evidence>
<evidence type="ECO:0000256" key="1">
    <source>
        <dbReference type="ARBA" id="ARBA00001954"/>
    </source>
</evidence>
<dbReference type="PANTHER" id="PTHR39479">
    <property type="match status" value="1"/>
</dbReference>
<dbReference type="Gene3D" id="3.10.180.80">
    <property type="entry name" value="Uncharacterised protein PF07063, DUF1338"/>
    <property type="match status" value="1"/>
</dbReference>
<dbReference type="RefSeq" id="WP_157665103.1">
    <property type="nucleotide sequence ID" value="NZ_CP042912.1"/>
</dbReference>
<dbReference type="EC" id="1.13.11.93" evidence="6"/>
<gene>
    <name evidence="8" type="ORF">MFFC18_44700</name>
</gene>
<organism evidence="8 9">
    <name type="scientific">Mariniblastus fucicola</name>
    <dbReference type="NCBI Taxonomy" id="980251"/>
    <lineage>
        <taxon>Bacteria</taxon>
        <taxon>Pseudomonadati</taxon>
        <taxon>Planctomycetota</taxon>
        <taxon>Planctomycetia</taxon>
        <taxon>Pirellulales</taxon>
        <taxon>Pirellulaceae</taxon>
        <taxon>Mariniblastus</taxon>
    </lineage>
</organism>
<dbReference type="STRING" id="980251.GCA_001642875_01099"/>
<dbReference type="GO" id="GO:0051213">
    <property type="term" value="F:dioxygenase activity"/>
    <property type="evidence" value="ECO:0007669"/>
    <property type="project" value="UniProtKB-KW"/>
</dbReference>
<dbReference type="PANTHER" id="PTHR39479:SF2">
    <property type="entry name" value="2-OXOADIPATE DIOXYGENASE_DECARBOXYLASE"/>
    <property type="match status" value="1"/>
</dbReference>
<dbReference type="SMART" id="SM01150">
    <property type="entry name" value="DUF1338"/>
    <property type="match status" value="1"/>
</dbReference>
<reference evidence="8 9" key="1">
    <citation type="submission" date="2019-08" db="EMBL/GenBank/DDBJ databases">
        <title>Deep-cultivation of Planctomycetes and their phenomic and genomic characterization uncovers novel biology.</title>
        <authorList>
            <person name="Wiegand S."/>
            <person name="Jogler M."/>
            <person name="Boedeker C."/>
            <person name="Pinto D."/>
            <person name="Vollmers J."/>
            <person name="Rivas-Marin E."/>
            <person name="Kohn T."/>
            <person name="Peeters S.H."/>
            <person name="Heuer A."/>
            <person name="Rast P."/>
            <person name="Oberbeckmann S."/>
            <person name="Bunk B."/>
            <person name="Jeske O."/>
            <person name="Meyerdierks A."/>
            <person name="Storesund J.E."/>
            <person name="Kallscheuer N."/>
            <person name="Luecker S."/>
            <person name="Lage O.M."/>
            <person name="Pohl T."/>
            <person name="Merkel B.J."/>
            <person name="Hornburger P."/>
            <person name="Mueller R.-W."/>
            <person name="Bruemmer F."/>
            <person name="Labrenz M."/>
            <person name="Spormann A.M."/>
            <person name="Op den Camp H."/>
            <person name="Overmann J."/>
            <person name="Amann R."/>
            <person name="Jetten M.S.M."/>
            <person name="Mascher T."/>
            <person name="Medema M.H."/>
            <person name="Devos D.P."/>
            <person name="Kaster A.-K."/>
            <person name="Ovreas L."/>
            <person name="Rohde M."/>
            <person name="Galperin M.Y."/>
            <person name="Jogler C."/>
        </authorList>
    </citation>
    <scope>NUCLEOTIDE SEQUENCE [LARGE SCALE GENOMIC DNA]</scope>
    <source>
        <strain evidence="8 9">FC18</strain>
    </source>
</reference>
<evidence type="ECO:0000313" key="9">
    <source>
        <dbReference type="Proteomes" id="UP000322214"/>
    </source>
</evidence>
<keyword evidence="4" id="KW-0408">Iron</keyword>
<accession>A0A5B9PH06</accession>
<protein>
    <recommendedName>
        <fullName evidence="6">2-oxoadipate dioxygenase/decarboxylase</fullName>
        <ecNumber evidence="6">1.13.11.93</ecNumber>
    </recommendedName>
    <alternativeName>
        <fullName evidence="7">2-hydroxyglutarate synthase</fullName>
    </alternativeName>
</protein>
<keyword evidence="2" id="KW-0223">Dioxygenase</keyword>
<dbReference type="KEGG" id="mff:MFFC18_44700"/>
<comment type="cofactor">
    <cofactor evidence="1">
        <name>Fe(2+)</name>
        <dbReference type="ChEBI" id="CHEBI:29033"/>
    </cofactor>
</comment>
<keyword evidence="3" id="KW-0560">Oxidoreductase</keyword>
<evidence type="ECO:0000256" key="3">
    <source>
        <dbReference type="ARBA" id="ARBA00023002"/>
    </source>
</evidence>
<evidence type="ECO:0000256" key="4">
    <source>
        <dbReference type="ARBA" id="ARBA00023004"/>
    </source>
</evidence>
<comment type="similarity">
    <text evidence="5">Belongs to the 2-oxoadipate dioxygenase/decarboxylase family.</text>
</comment>